<dbReference type="InterPro" id="IPR018060">
    <property type="entry name" value="HTH_AraC"/>
</dbReference>
<dbReference type="InterPro" id="IPR009057">
    <property type="entry name" value="Homeodomain-like_sf"/>
</dbReference>
<sequence>MDLERLAQQAFRLFPAPSDDGPQVIRPLPGLRLLRHHRPTAFEGSIYEPVICLIAAGRKETTFGGRTFGMSAGHCLLISHDLPVRSRITRAPYLALLLDVDLGLLRSVHAEVGDAAPRGEDARALEVHQAAPPLVEALHRFLTVASSPVEARVLGPAIVRELHYRLLMAPFGGMLRGLIRHDSQASAITRAIAHIRRDFREPITIPLLAREVGMSAPSFHKHFKAVTASTPLQYQKELRLLEARRLLRAGEASVSAAAFGVGYESPHQFSREYARKFGVPPSKDLVRV</sequence>
<dbReference type="Pfam" id="PF06719">
    <property type="entry name" value="AraC_N"/>
    <property type="match status" value="1"/>
</dbReference>
<dbReference type="EMBL" id="RAWG01000063">
    <property type="protein sequence ID" value="RKH43667.1"/>
    <property type="molecule type" value="Genomic_DNA"/>
</dbReference>
<dbReference type="InterPro" id="IPR018062">
    <property type="entry name" value="HTH_AraC-typ_CS"/>
</dbReference>
<comment type="caution">
    <text evidence="5">The sequence shown here is derived from an EMBL/GenBank/DDBJ whole genome shotgun (WGS) entry which is preliminary data.</text>
</comment>
<dbReference type="PROSITE" id="PS00041">
    <property type="entry name" value="HTH_ARAC_FAMILY_1"/>
    <property type="match status" value="1"/>
</dbReference>
<evidence type="ECO:0000256" key="3">
    <source>
        <dbReference type="ARBA" id="ARBA00023163"/>
    </source>
</evidence>
<organism evidence="5 6">
    <name type="scientific">Corallococcus sicarius</name>
    <dbReference type="NCBI Taxonomy" id="2316726"/>
    <lineage>
        <taxon>Bacteria</taxon>
        <taxon>Pseudomonadati</taxon>
        <taxon>Myxococcota</taxon>
        <taxon>Myxococcia</taxon>
        <taxon>Myxococcales</taxon>
        <taxon>Cystobacterineae</taxon>
        <taxon>Myxococcaceae</taxon>
        <taxon>Corallococcus</taxon>
    </lineage>
</organism>
<name>A0A3A8NH26_9BACT</name>
<evidence type="ECO:0000313" key="6">
    <source>
        <dbReference type="Proteomes" id="UP000273405"/>
    </source>
</evidence>
<protein>
    <submittedName>
        <fullName evidence="5">AraC family transcriptional regulator</fullName>
    </submittedName>
</protein>
<dbReference type="SUPFAM" id="SSF46689">
    <property type="entry name" value="Homeodomain-like"/>
    <property type="match status" value="2"/>
</dbReference>
<dbReference type="Gene3D" id="1.10.10.60">
    <property type="entry name" value="Homeodomain-like"/>
    <property type="match status" value="2"/>
</dbReference>
<keyword evidence="1" id="KW-0805">Transcription regulation</keyword>
<dbReference type="PANTHER" id="PTHR43436:SF1">
    <property type="entry name" value="TRANSCRIPTIONAL REGULATORY PROTEIN"/>
    <property type="match status" value="1"/>
</dbReference>
<dbReference type="AlphaFoldDB" id="A0A3A8NH26"/>
<evidence type="ECO:0000256" key="1">
    <source>
        <dbReference type="ARBA" id="ARBA00023015"/>
    </source>
</evidence>
<keyword evidence="3" id="KW-0804">Transcription</keyword>
<feature type="domain" description="HTH araC/xylS-type" evidence="4">
    <location>
        <begin position="189"/>
        <end position="287"/>
    </location>
</feature>
<dbReference type="SMART" id="SM00342">
    <property type="entry name" value="HTH_ARAC"/>
    <property type="match status" value="1"/>
</dbReference>
<dbReference type="InterPro" id="IPR009594">
    <property type="entry name" value="Tscrpt_reg_HTH_AraC_N"/>
</dbReference>
<accession>A0A3A8NH26</accession>
<evidence type="ECO:0000256" key="2">
    <source>
        <dbReference type="ARBA" id="ARBA00023125"/>
    </source>
</evidence>
<dbReference type="Proteomes" id="UP000273405">
    <property type="component" value="Unassembled WGS sequence"/>
</dbReference>
<evidence type="ECO:0000259" key="4">
    <source>
        <dbReference type="PROSITE" id="PS01124"/>
    </source>
</evidence>
<dbReference type="PROSITE" id="PS01124">
    <property type="entry name" value="HTH_ARAC_FAMILY_2"/>
    <property type="match status" value="1"/>
</dbReference>
<keyword evidence="2" id="KW-0238">DNA-binding</keyword>
<dbReference type="GO" id="GO:0003700">
    <property type="term" value="F:DNA-binding transcription factor activity"/>
    <property type="evidence" value="ECO:0007669"/>
    <property type="project" value="InterPro"/>
</dbReference>
<proteinExistence type="predicted"/>
<dbReference type="GO" id="GO:0043565">
    <property type="term" value="F:sequence-specific DNA binding"/>
    <property type="evidence" value="ECO:0007669"/>
    <property type="project" value="InterPro"/>
</dbReference>
<dbReference type="OrthoDB" id="9802263at2"/>
<dbReference type="Pfam" id="PF12833">
    <property type="entry name" value="HTH_18"/>
    <property type="match status" value="1"/>
</dbReference>
<keyword evidence="6" id="KW-1185">Reference proteome</keyword>
<gene>
    <name evidence="5" type="ORF">D7X12_12740</name>
</gene>
<dbReference type="PANTHER" id="PTHR43436">
    <property type="entry name" value="ARAC-FAMILY TRANSCRIPTIONAL REGULATOR"/>
    <property type="match status" value="1"/>
</dbReference>
<dbReference type="RefSeq" id="WP_120625545.1">
    <property type="nucleotide sequence ID" value="NZ_RAWG01000063.1"/>
</dbReference>
<reference evidence="6" key="1">
    <citation type="submission" date="2018-09" db="EMBL/GenBank/DDBJ databases">
        <authorList>
            <person name="Livingstone P.G."/>
            <person name="Whitworth D.E."/>
        </authorList>
    </citation>
    <scope>NUCLEOTIDE SEQUENCE [LARGE SCALE GENOMIC DNA]</scope>
    <source>
        <strain evidence="6">CA040B</strain>
    </source>
</reference>
<evidence type="ECO:0000313" key="5">
    <source>
        <dbReference type="EMBL" id="RKH43667.1"/>
    </source>
</evidence>